<dbReference type="AlphaFoldDB" id="A0A4Y2JHV7"/>
<evidence type="ECO:0000313" key="2">
    <source>
        <dbReference type="EMBL" id="GBM89504.1"/>
    </source>
</evidence>
<reference evidence="2 3" key="1">
    <citation type="journal article" date="2019" name="Sci. Rep.">
        <title>Orb-weaving spider Araneus ventricosus genome elucidates the spidroin gene catalogue.</title>
        <authorList>
            <person name="Kono N."/>
            <person name="Nakamura H."/>
            <person name="Ohtoshi R."/>
            <person name="Moran D.A.P."/>
            <person name="Shinohara A."/>
            <person name="Yoshida Y."/>
            <person name="Fujiwara M."/>
            <person name="Mori M."/>
            <person name="Tomita M."/>
            <person name="Arakawa K."/>
        </authorList>
    </citation>
    <scope>NUCLEOTIDE SEQUENCE [LARGE SCALE GENOMIC DNA]</scope>
</reference>
<dbReference type="Proteomes" id="UP000499080">
    <property type="component" value="Unassembled WGS sequence"/>
</dbReference>
<organism evidence="2 3">
    <name type="scientific">Araneus ventricosus</name>
    <name type="common">Orbweaver spider</name>
    <name type="synonym">Epeira ventricosa</name>
    <dbReference type="NCBI Taxonomy" id="182803"/>
    <lineage>
        <taxon>Eukaryota</taxon>
        <taxon>Metazoa</taxon>
        <taxon>Ecdysozoa</taxon>
        <taxon>Arthropoda</taxon>
        <taxon>Chelicerata</taxon>
        <taxon>Arachnida</taxon>
        <taxon>Araneae</taxon>
        <taxon>Araneomorphae</taxon>
        <taxon>Entelegynae</taxon>
        <taxon>Araneoidea</taxon>
        <taxon>Araneidae</taxon>
        <taxon>Araneus</taxon>
    </lineage>
</organism>
<protein>
    <submittedName>
        <fullName evidence="2">Uncharacterized protein</fullName>
    </submittedName>
</protein>
<accession>A0A4Y2JHV7</accession>
<evidence type="ECO:0000256" key="1">
    <source>
        <dbReference type="SAM" id="SignalP"/>
    </source>
</evidence>
<comment type="caution">
    <text evidence="2">The sequence shown here is derived from an EMBL/GenBank/DDBJ whole genome shotgun (WGS) entry which is preliminary data.</text>
</comment>
<keyword evidence="1" id="KW-0732">Signal</keyword>
<dbReference type="EMBL" id="BGPR01110579">
    <property type="protein sequence ID" value="GBM89504.1"/>
    <property type="molecule type" value="Genomic_DNA"/>
</dbReference>
<proteinExistence type="predicted"/>
<feature type="signal peptide" evidence="1">
    <location>
        <begin position="1"/>
        <end position="29"/>
    </location>
</feature>
<sequence>MRTFRISKQSLASWWDIVMVVWFLGHISEDGPYRPKRHDPLVMGAILRSTSVPDLLSWRPVFLIYHMTQVWAWCSGSKIFSYKRTVCPPRELSPPNCLAYGGRCKNRLSQEEFISSR</sequence>
<keyword evidence="3" id="KW-1185">Reference proteome</keyword>
<evidence type="ECO:0000313" key="3">
    <source>
        <dbReference type="Proteomes" id="UP000499080"/>
    </source>
</evidence>
<name>A0A4Y2JHV7_ARAVE</name>
<feature type="chain" id="PRO_5021337580" evidence="1">
    <location>
        <begin position="30"/>
        <end position="117"/>
    </location>
</feature>
<gene>
    <name evidence="2" type="ORF">AVEN_89873_1</name>
</gene>